<reference evidence="1 2" key="1">
    <citation type="submission" date="2021-06" db="EMBL/GenBank/DDBJ databases">
        <authorList>
            <person name="Palmer J.M."/>
        </authorList>
    </citation>
    <scope>NUCLEOTIDE SEQUENCE [LARGE SCALE GENOMIC DNA]</scope>
    <source>
        <strain evidence="1 2">AS_MEX2019</strain>
        <tissue evidence="1">Muscle</tissue>
    </source>
</reference>
<comment type="caution">
    <text evidence="1">The sequence shown here is derived from an EMBL/GenBank/DDBJ whole genome shotgun (WGS) entry which is preliminary data.</text>
</comment>
<name>A0ABV1A5Y9_9TELE</name>
<dbReference type="EMBL" id="JAHRIP010080722">
    <property type="protein sequence ID" value="MEQ2312873.1"/>
    <property type="molecule type" value="Genomic_DNA"/>
</dbReference>
<gene>
    <name evidence="1" type="ORF">AMECASPLE_035873</name>
</gene>
<dbReference type="Proteomes" id="UP001469553">
    <property type="component" value="Unassembled WGS sequence"/>
</dbReference>
<keyword evidence="2" id="KW-1185">Reference proteome</keyword>
<sequence>MKQAPAHCFTIEACFEASVLEVTSLRIIFSVGCIKVSSLLSLPVNELGSPSTVLPSKIIHLVPPPPQVQVKQNYLDLSLLLPTGGSPNHLCKQKYIKIYNPEYYLLFTIDPFAIQGLVPVSTANKIFFINLKTFPDCISACGPKQLEKR</sequence>
<organism evidence="1 2">
    <name type="scientific">Ameca splendens</name>
    <dbReference type="NCBI Taxonomy" id="208324"/>
    <lineage>
        <taxon>Eukaryota</taxon>
        <taxon>Metazoa</taxon>
        <taxon>Chordata</taxon>
        <taxon>Craniata</taxon>
        <taxon>Vertebrata</taxon>
        <taxon>Euteleostomi</taxon>
        <taxon>Actinopterygii</taxon>
        <taxon>Neopterygii</taxon>
        <taxon>Teleostei</taxon>
        <taxon>Neoteleostei</taxon>
        <taxon>Acanthomorphata</taxon>
        <taxon>Ovalentaria</taxon>
        <taxon>Atherinomorphae</taxon>
        <taxon>Cyprinodontiformes</taxon>
        <taxon>Goodeidae</taxon>
        <taxon>Ameca</taxon>
    </lineage>
</organism>
<proteinExistence type="predicted"/>
<evidence type="ECO:0000313" key="2">
    <source>
        <dbReference type="Proteomes" id="UP001469553"/>
    </source>
</evidence>
<evidence type="ECO:0000313" key="1">
    <source>
        <dbReference type="EMBL" id="MEQ2312873.1"/>
    </source>
</evidence>
<protein>
    <submittedName>
        <fullName evidence="1">Uncharacterized protein</fullName>
    </submittedName>
</protein>
<accession>A0ABV1A5Y9</accession>